<evidence type="ECO:0000313" key="2">
    <source>
        <dbReference type="Proteomes" id="UP000054783"/>
    </source>
</evidence>
<reference evidence="1 2" key="1">
    <citation type="submission" date="2015-01" db="EMBL/GenBank/DDBJ databases">
        <title>Evolution of Trichinella species and genotypes.</title>
        <authorList>
            <person name="Korhonen P.K."/>
            <person name="Edoardo P."/>
            <person name="Giuseppe L.R."/>
            <person name="Gasser R.B."/>
        </authorList>
    </citation>
    <scope>NUCLEOTIDE SEQUENCE [LARGE SCALE GENOMIC DNA]</scope>
    <source>
        <strain evidence="1">ISS2496</strain>
    </source>
</reference>
<dbReference type="AlphaFoldDB" id="A0A0V0ZDB3"/>
<evidence type="ECO:0000313" key="1">
    <source>
        <dbReference type="EMBL" id="KRY10395.1"/>
    </source>
</evidence>
<sequence length="193" mass="22259">MLRRFGVCCACLKIIQVHHQLLGRIYCKLETTITRSWKDYGIRSLVAMEVRLLLVPDIYGGGLVANVTGKARTTETWQHGRQQPDGKYDCADDPDDRKRLLSASDDRDSRPVGATNELILENLESYHMELTGRIFENFDVKKANHLCLAEIRRNMVITYGMRCEEFWPVLKVWSISARQPCYYVITMQSEAIQ</sequence>
<accession>A0A0V0ZDB3</accession>
<gene>
    <name evidence="1" type="ORF">T12_7196</name>
</gene>
<comment type="caution">
    <text evidence="1">The sequence shown here is derived from an EMBL/GenBank/DDBJ whole genome shotgun (WGS) entry which is preliminary data.</text>
</comment>
<dbReference type="EMBL" id="JYDQ01000232">
    <property type="protein sequence ID" value="KRY10395.1"/>
    <property type="molecule type" value="Genomic_DNA"/>
</dbReference>
<organism evidence="1 2">
    <name type="scientific">Trichinella patagoniensis</name>
    <dbReference type="NCBI Taxonomy" id="990121"/>
    <lineage>
        <taxon>Eukaryota</taxon>
        <taxon>Metazoa</taxon>
        <taxon>Ecdysozoa</taxon>
        <taxon>Nematoda</taxon>
        <taxon>Enoplea</taxon>
        <taxon>Dorylaimia</taxon>
        <taxon>Trichinellida</taxon>
        <taxon>Trichinellidae</taxon>
        <taxon>Trichinella</taxon>
    </lineage>
</organism>
<name>A0A0V0ZDB3_9BILA</name>
<proteinExistence type="predicted"/>
<dbReference type="Proteomes" id="UP000054783">
    <property type="component" value="Unassembled WGS sequence"/>
</dbReference>
<protein>
    <submittedName>
        <fullName evidence="1">Uncharacterized protein</fullName>
    </submittedName>
</protein>
<keyword evidence="2" id="KW-1185">Reference proteome</keyword>
<dbReference type="OrthoDB" id="5928083at2759"/>